<dbReference type="Proteomes" id="UP001424441">
    <property type="component" value="Unassembled WGS sequence"/>
</dbReference>
<sequence>MRSGRILVTSERGVVTVASDLGIGKSTLDQWRRLFADKDLLADPHSDVQQELDQLRHENELLYKERDLLKKTAVDSTCQRNINFQ</sequence>
<proteinExistence type="predicted"/>
<dbReference type="Pfam" id="PF01527">
    <property type="entry name" value="HTH_Tnp_1"/>
    <property type="match status" value="1"/>
</dbReference>
<dbReference type="InterPro" id="IPR009057">
    <property type="entry name" value="Homeodomain-like_sf"/>
</dbReference>
<evidence type="ECO:0000256" key="1">
    <source>
        <dbReference type="SAM" id="Coils"/>
    </source>
</evidence>
<evidence type="ECO:0008006" key="4">
    <source>
        <dbReference type="Google" id="ProtNLM"/>
    </source>
</evidence>
<accession>A0ABN1GQQ8</accession>
<evidence type="ECO:0000313" key="3">
    <source>
        <dbReference type="Proteomes" id="UP001424441"/>
    </source>
</evidence>
<dbReference type="InterPro" id="IPR002514">
    <property type="entry name" value="Transposase_8"/>
</dbReference>
<gene>
    <name evidence="2" type="ORF">GCM10008943_34140</name>
</gene>
<organism evidence="2 3">
    <name type="scientific">Paenochrobactrum glaciei</name>
    <dbReference type="NCBI Taxonomy" id="486407"/>
    <lineage>
        <taxon>Bacteria</taxon>
        <taxon>Pseudomonadati</taxon>
        <taxon>Pseudomonadota</taxon>
        <taxon>Alphaproteobacteria</taxon>
        <taxon>Hyphomicrobiales</taxon>
        <taxon>Brucellaceae</taxon>
        <taxon>Paenochrobactrum</taxon>
    </lineage>
</organism>
<name>A0ABN1GQQ8_9HYPH</name>
<dbReference type="Gene3D" id="1.10.10.60">
    <property type="entry name" value="Homeodomain-like"/>
    <property type="match status" value="1"/>
</dbReference>
<evidence type="ECO:0000313" key="2">
    <source>
        <dbReference type="EMBL" id="GAA0616731.1"/>
    </source>
</evidence>
<protein>
    <recommendedName>
        <fullName evidence="4">Transposase</fullName>
    </recommendedName>
</protein>
<keyword evidence="1" id="KW-0175">Coiled coil</keyword>
<comment type="caution">
    <text evidence="2">The sequence shown here is derived from an EMBL/GenBank/DDBJ whole genome shotgun (WGS) entry which is preliminary data.</text>
</comment>
<keyword evidence="3" id="KW-1185">Reference proteome</keyword>
<dbReference type="EMBL" id="BAAADE010000030">
    <property type="protein sequence ID" value="GAA0616731.1"/>
    <property type="molecule type" value="Genomic_DNA"/>
</dbReference>
<dbReference type="SUPFAM" id="SSF46689">
    <property type="entry name" value="Homeodomain-like"/>
    <property type="match status" value="1"/>
</dbReference>
<feature type="coiled-coil region" evidence="1">
    <location>
        <begin position="45"/>
        <end position="72"/>
    </location>
</feature>
<reference evidence="2 3" key="1">
    <citation type="journal article" date="2019" name="Int. J. Syst. Evol. Microbiol.">
        <title>The Global Catalogue of Microorganisms (GCM) 10K type strain sequencing project: providing services to taxonomists for standard genome sequencing and annotation.</title>
        <authorList>
            <consortium name="The Broad Institute Genomics Platform"/>
            <consortium name="The Broad Institute Genome Sequencing Center for Infectious Disease"/>
            <person name="Wu L."/>
            <person name="Ma J."/>
        </authorList>
    </citation>
    <scope>NUCLEOTIDE SEQUENCE [LARGE SCALE GENOMIC DNA]</scope>
    <source>
        <strain evidence="2 3">JCM 15115</strain>
    </source>
</reference>